<evidence type="ECO:0000256" key="1">
    <source>
        <dbReference type="SAM" id="MobiDB-lite"/>
    </source>
</evidence>
<protein>
    <recommendedName>
        <fullName evidence="2">DNA/RNA-binding protein Alba-like domain-containing protein</fullName>
    </recommendedName>
</protein>
<dbReference type="SUPFAM" id="SSF82704">
    <property type="entry name" value="AlbA-like"/>
    <property type="match status" value="1"/>
</dbReference>
<comment type="caution">
    <text evidence="3">The sequence shown here is derived from an EMBL/GenBank/DDBJ whole genome shotgun (WGS) entry which is preliminary data.</text>
</comment>
<proteinExistence type="predicted"/>
<feature type="compositionally biased region" description="Basic residues" evidence="1">
    <location>
        <begin position="31"/>
        <end position="42"/>
    </location>
</feature>
<name>A0A4T0FLB0_9BASI</name>
<evidence type="ECO:0000313" key="4">
    <source>
        <dbReference type="Proteomes" id="UP000310189"/>
    </source>
</evidence>
<feature type="compositionally biased region" description="Basic and acidic residues" evidence="1">
    <location>
        <begin position="198"/>
        <end position="226"/>
    </location>
</feature>
<evidence type="ECO:0000259" key="2">
    <source>
        <dbReference type="Pfam" id="PF01918"/>
    </source>
</evidence>
<dbReference type="Gene3D" id="3.30.110.20">
    <property type="entry name" value="Alba-like domain"/>
    <property type="match status" value="1"/>
</dbReference>
<reference evidence="3 4" key="1">
    <citation type="submission" date="2019-03" db="EMBL/GenBank/DDBJ databases">
        <title>Sequencing 23 genomes of Wallemia ichthyophaga.</title>
        <authorList>
            <person name="Gostincar C."/>
        </authorList>
    </citation>
    <scope>NUCLEOTIDE SEQUENCE [LARGE SCALE GENOMIC DNA]</scope>
    <source>
        <strain evidence="3 4">EXF-5753</strain>
    </source>
</reference>
<feature type="region of interest" description="Disordered" evidence="1">
    <location>
        <begin position="167"/>
        <end position="226"/>
    </location>
</feature>
<dbReference type="GO" id="GO:0003676">
    <property type="term" value="F:nucleic acid binding"/>
    <property type="evidence" value="ECO:0007669"/>
    <property type="project" value="InterPro"/>
</dbReference>
<accession>A0A4T0FLB0</accession>
<dbReference type="OrthoDB" id="416729at2759"/>
<gene>
    <name evidence="3" type="ORF">E3P99_02226</name>
</gene>
<dbReference type="Proteomes" id="UP000310189">
    <property type="component" value="Unassembled WGS sequence"/>
</dbReference>
<feature type="region of interest" description="Disordered" evidence="1">
    <location>
        <begin position="1"/>
        <end position="63"/>
    </location>
</feature>
<dbReference type="InterPro" id="IPR002775">
    <property type="entry name" value="DNA/RNA-bd_Alba-like"/>
</dbReference>
<dbReference type="AlphaFoldDB" id="A0A4T0FLB0"/>
<dbReference type="Pfam" id="PF01918">
    <property type="entry name" value="Alba"/>
    <property type="match status" value="1"/>
</dbReference>
<feature type="compositionally biased region" description="Basic and acidic residues" evidence="1">
    <location>
        <begin position="1"/>
        <end position="30"/>
    </location>
</feature>
<dbReference type="EMBL" id="SPNW01000030">
    <property type="protein sequence ID" value="TIA89141.1"/>
    <property type="molecule type" value="Genomic_DNA"/>
</dbReference>
<feature type="compositionally biased region" description="Basic and acidic residues" evidence="1">
    <location>
        <begin position="176"/>
        <end position="186"/>
    </location>
</feature>
<sequence length="226" mass="25822">MNKRKSSEEDRERYASTTDSSKKQRIETAQKPHKAMSTRIRKLPPPPTHPTVHGRASSVASTSKPKEVNVINISRKKSTMGYIRRIQQLVLDKGFNKIHLHALSAAIPFTLTLIPILRQHFGNSVRFSTRTSTVTVVDEVIPTNKEDDIRTQNRNQSAVRITMLVNGEPDDEDSESEHKTHAETPLHKTKNRGIKRRLKDEQKREERERNKNKADATHKPDNQPSS</sequence>
<dbReference type="InterPro" id="IPR036882">
    <property type="entry name" value="Alba-like_dom_sf"/>
</dbReference>
<organism evidence="3 4">
    <name type="scientific">Wallemia hederae</name>
    <dbReference type="NCBI Taxonomy" id="1540922"/>
    <lineage>
        <taxon>Eukaryota</taxon>
        <taxon>Fungi</taxon>
        <taxon>Dikarya</taxon>
        <taxon>Basidiomycota</taxon>
        <taxon>Wallemiomycotina</taxon>
        <taxon>Wallemiomycetes</taxon>
        <taxon>Wallemiales</taxon>
        <taxon>Wallemiaceae</taxon>
        <taxon>Wallemia</taxon>
    </lineage>
</organism>
<keyword evidence="4" id="KW-1185">Reference proteome</keyword>
<feature type="domain" description="DNA/RNA-binding protein Alba-like" evidence="2">
    <location>
        <begin position="69"/>
        <end position="133"/>
    </location>
</feature>
<evidence type="ECO:0000313" key="3">
    <source>
        <dbReference type="EMBL" id="TIA89141.1"/>
    </source>
</evidence>
<feature type="compositionally biased region" description="Basic residues" evidence="1">
    <location>
        <begin position="187"/>
        <end position="197"/>
    </location>
</feature>